<evidence type="ECO:0000313" key="2">
    <source>
        <dbReference type="EMBL" id="NTS64316.1"/>
    </source>
</evidence>
<dbReference type="RefSeq" id="WP_174192346.1">
    <property type="nucleotide sequence ID" value="NZ_JABULH010000001.1"/>
</dbReference>
<name>A0ABX2JHZ8_9SPHN</name>
<dbReference type="EMBL" id="JABULH010000001">
    <property type="protein sequence ID" value="NTS64316.1"/>
    <property type="molecule type" value="Genomic_DNA"/>
</dbReference>
<reference evidence="2 3" key="1">
    <citation type="submission" date="2020-06" db="EMBL/GenBank/DDBJ databases">
        <title>Sphingomonas hominis sp. nov., a member of the Sphingomonas, isolated from the hair of a 22-year-old girl.</title>
        <authorList>
            <person name="Zhang D.-F."/>
            <person name="Cui X.-W."/>
        </authorList>
    </citation>
    <scope>NUCLEOTIDE SEQUENCE [LARGE SCALE GENOMIC DNA]</scope>
    <source>
        <strain evidence="2 3">HHU CXW</strain>
    </source>
</reference>
<sequence length="181" mass="18737">MADSNDRNDLAPMTSSDIETPPVNTSFQPAAPLKDTGAQVDGDKGATSVADNASAKVAEATETVKQGASGLRGQAADRARLFAEDGKTKATDALGQLTQLLNDAADQVDEKLGQQYGQYARSAADQVQSFTSTLDETSVDELFDQARELVKKSPGVAVGVAAAFGFVAARLVSASVDQRGA</sequence>
<evidence type="ECO:0008006" key="4">
    <source>
        <dbReference type="Google" id="ProtNLM"/>
    </source>
</evidence>
<feature type="region of interest" description="Disordered" evidence="1">
    <location>
        <begin position="1"/>
        <end position="53"/>
    </location>
</feature>
<organism evidence="2 3">
    <name type="scientific">Sphingomonas hominis</name>
    <dbReference type="NCBI Taxonomy" id="2741495"/>
    <lineage>
        <taxon>Bacteria</taxon>
        <taxon>Pseudomonadati</taxon>
        <taxon>Pseudomonadota</taxon>
        <taxon>Alphaproteobacteria</taxon>
        <taxon>Sphingomonadales</taxon>
        <taxon>Sphingomonadaceae</taxon>
        <taxon>Sphingomonas</taxon>
    </lineage>
</organism>
<dbReference type="Proteomes" id="UP000621447">
    <property type="component" value="Unassembled WGS sequence"/>
</dbReference>
<protein>
    <recommendedName>
        <fullName evidence="4">Nutrient deprivation-induced protein</fullName>
    </recommendedName>
</protein>
<feature type="compositionally biased region" description="Polar residues" evidence="1">
    <location>
        <begin position="13"/>
        <end position="28"/>
    </location>
</feature>
<proteinExistence type="predicted"/>
<dbReference type="Gene3D" id="1.20.120.20">
    <property type="entry name" value="Apolipoprotein"/>
    <property type="match status" value="1"/>
</dbReference>
<keyword evidence="3" id="KW-1185">Reference proteome</keyword>
<accession>A0ABX2JHZ8</accession>
<evidence type="ECO:0000313" key="3">
    <source>
        <dbReference type="Proteomes" id="UP000621447"/>
    </source>
</evidence>
<dbReference type="SUPFAM" id="SSF58113">
    <property type="entry name" value="Apolipoprotein A-I"/>
    <property type="match status" value="1"/>
</dbReference>
<comment type="caution">
    <text evidence="2">The sequence shown here is derived from an EMBL/GenBank/DDBJ whole genome shotgun (WGS) entry which is preliminary data.</text>
</comment>
<evidence type="ECO:0000256" key="1">
    <source>
        <dbReference type="SAM" id="MobiDB-lite"/>
    </source>
</evidence>
<gene>
    <name evidence="2" type="ORF">HRV97_03965</name>
</gene>